<evidence type="ECO:0000313" key="2">
    <source>
        <dbReference type="Proteomes" id="UP001609821"/>
    </source>
</evidence>
<sequence length="52" mass="5728">MKYKKASGALRVLYQGRAEGTISALFNVGQIDCGTYEKSFSEIKGVEQARAR</sequence>
<name>A0ABW7LWU4_9PSED</name>
<evidence type="ECO:0000313" key="1">
    <source>
        <dbReference type="EMBL" id="MFH6566142.1"/>
    </source>
</evidence>
<reference evidence="1 2" key="1">
    <citation type="submission" date="2024-10" db="EMBL/GenBank/DDBJ databases">
        <title>Aeromonas and Pseudomonas from the Cagarras Archipelago, Rio de Janeiro, Brazil.</title>
        <authorList>
            <person name="Canellas A.L.B."/>
            <person name="Laport M.S."/>
        </authorList>
    </citation>
    <scope>NUCLEOTIDE SEQUENCE [LARGE SCALE GENOMIC DNA]</scope>
    <source>
        <strain evidence="1 2">CPF-4</strain>
    </source>
</reference>
<gene>
    <name evidence="1" type="ORF">ACHMWK_09200</name>
</gene>
<protein>
    <submittedName>
        <fullName evidence="1">Uncharacterized protein</fullName>
    </submittedName>
</protein>
<organism evidence="1 2">
    <name type="scientific">Pseudomonas kulmbachensis</name>
    <dbReference type="NCBI Taxonomy" id="3043408"/>
    <lineage>
        <taxon>Bacteria</taxon>
        <taxon>Pseudomonadati</taxon>
        <taxon>Pseudomonadota</taxon>
        <taxon>Gammaproteobacteria</taxon>
        <taxon>Pseudomonadales</taxon>
        <taxon>Pseudomonadaceae</taxon>
        <taxon>Pseudomonas</taxon>
    </lineage>
</organism>
<dbReference type="RefSeq" id="WP_395246965.1">
    <property type="nucleotide sequence ID" value="NZ_JBINXA010000001.1"/>
</dbReference>
<proteinExistence type="predicted"/>
<dbReference type="EMBL" id="JBINXB010000009">
    <property type="protein sequence ID" value="MFH6566142.1"/>
    <property type="molecule type" value="Genomic_DNA"/>
</dbReference>
<keyword evidence="2" id="KW-1185">Reference proteome</keyword>
<comment type="caution">
    <text evidence="1">The sequence shown here is derived from an EMBL/GenBank/DDBJ whole genome shotgun (WGS) entry which is preliminary data.</text>
</comment>
<dbReference type="Proteomes" id="UP001609821">
    <property type="component" value="Unassembled WGS sequence"/>
</dbReference>
<accession>A0ABW7LWU4</accession>